<dbReference type="SUPFAM" id="SSF48264">
    <property type="entry name" value="Cytochrome P450"/>
    <property type="match status" value="1"/>
</dbReference>
<dbReference type="GO" id="GO:0006082">
    <property type="term" value="P:organic acid metabolic process"/>
    <property type="evidence" value="ECO:0007669"/>
    <property type="project" value="TreeGrafter"/>
</dbReference>
<comment type="similarity">
    <text evidence="5 15">Belongs to the cytochrome P450 family.</text>
</comment>
<dbReference type="Gene3D" id="1.10.630.10">
    <property type="entry name" value="Cytochrome P450"/>
    <property type="match status" value="1"/>
</dbReference>
<organism evidence="17 18">
    <name type="scientific">Aedes aegypti</name>
    <name type="common">Yellowfever mosquito</name>
    <name type="synonym">Culex aegypti</name>
    <dbReference type="NCBI Taxonomy" id="7159"/>
    <lineage>
        <taxon>Eukaryota</taxon>
        <taxon>Metazoa</taxon>
        <taxon>Ecdysozoa</taxon>
        <taxon>Arthropoda</taxon>
        <taxon>Hexapoda</taxon>
        <taxon>Insecta</taxon>
        <taxon>Pterygota</taxon>
        <taxon>Neoptera</taxon>
        <taxon>Endopterygota</taxon>
        <taxon>Diptera</taxon>
        <taxon>Nematocera</taxon>
        <taxon>Culicoidea</taxon>
        <taxon>Culicidae</taxon>
        <taxon>Culicinae</taxon>
        <taxon>Aedini</taxon>
        <taxon>Aedes</taxon>
        <taxon>Stegomyia</taxon>
    </lineage>
</organism>
<dbReference type="OMA" id="TATMCQH"/>
<evidence type="ECO:0000256" key="2">
    <source>
        <dbReference type="ARBA" id="ARBA00003690"/>
    </source>
</evidence>
<evidence type="ECO:0000256" key="12">
    <source>
        <dbReference type="ARBA" id="ARBA00023033"/>
    </source>
</evidence>
<evidence type="ECO:0000256" key="14">
    <source>
        <dbReference type="PIRSR" id="PIRSR602401-1"/>
    </source>
</evidence>
<evidence type="ECO:0000256" key="11">
    <source>
        <dbReference type="ARBA" id="ARBA00023004"/>
    </source>
</evidence>
<evidence type="ECO:0000256" key="15">
    <source>
        <dbReference type="RuleBase" id="RU000461"/>
    </source>
</evidence>
<dbReference type="InterPro" id="IPR050182">
    <property type="entry name" value="Cytochrome_P450_fam2"/>
</dbReference>
<dbReference type="EMBL" id="CH478287">
    <property type="protein sequence ID" value="EAT33307.1"/>
    <property type="molecule type" value="Genomic_DNA"/>
</dbReference>
<accession>A0A1S4G283</accession>
<keyword evidence="12 15" id="KW-0503">Monooxygenase</keyword>
<dbReference type="PANTHER" id="PTHR24300:SF376">
    <property type="entry name" value="CYTOCHROME P450 15A1"/>
    <property type="match status" value="1"/>
</dbReference>
<protein>
    <submittedName>
        <fullName evidence="17">AAEL014412-PA</fullName>
    </submittedName>
</protein>
<dbReference type="GO" id="GO:0006805">
    <property type="term" value="P:xenobiotic metabolic process"/>
    <property type="evidence" value="ECO:0007669"/>
    <property type="project" value="TreeGrafter"/>
</dbReference>
<dbReference type="PANTHER" id="PTHR24300">
    <property type="entry name" value="CYTOCHROME P450 508A4-RELATED"/>
    <property type="match status" value="1"/>
</dbReference>
<evidence type="ECO:0000256" key="6">
    <source>
        <dbReference type="ARBA" id="ARBA00022617"/>
    </source>
</evidence>
<dbReference type="GO" id="GO:0005789">
    <property type="term" value="C:endoplasmic reticulum membrane"/>
    <property type="evidence" value="ECO:0007669"/>
    <property type="project" value="UniProtKB-SubCell"/>
</dbReference>
<sequence>MFVTPTIFLWLVTIGLIAYRCHRFLFDRPKNFPDGPPKFPLLGGYAVMLLINFYHLHRAANKLCEYYRTKILGIYLGNFPTVIVNDFATVKEVLNRVEFDGRPDLFIARMREKNFLLRGIFFTQGPDWKEQRRFILRYLRDYGFGRRFDELEAETNAEILTLVEMLRYGPRHEHETEFMTKDGCAMVPNVFFACFANAFLYVLTGERINRDEAGALFETGKYAMMFQRTGDDYGTIYSLLPWMRHLFPNRTRYRTIREGSLGVNRFIESIIQKRLETHEEGHVRCFLDLYFTEMKKTVPRTEDNRFTFQHDQLVLGIVDFFFPAISGATTQIALLLERLLWHPEVVQKMQAEIDDVVGHGRLPTLDDRINLPYTEATLREAMRIDTLVPSGVAHMAMKDTTLRGYDIPKDTILVLGLDSIHMQKDIWGDPERFRPERFLNYRGELSLSKDVSVPFGAGKRLCAGETFARNTMFLIVSALVQNFNIRQRLGDKLPDMGKRSTGIIISPADYWVKFEPR</sequence>
<evidence type="ECO:0000256" key="3">
    <source>
        <dbReference type="ARBA" id="ARBA00004174"/>
    </source>
</evidence>
<reference evidence="17" key="1">
    <citation type="submission" date="2005-10" db="EMBL/GenBank/DDBJ databases">
        <authorList>
            <person name="Loftus B.J."/>
            <person name="Nene V.M."/>
            <person name="Hannick L.I."/>
            <person name="Bidwell S."/>
            <person name="Haas B."/>
            <person name="Amedeo P."/>
            <person name="Orvis J."/>
            <person name="Wortman J.R."/>
            <person name="White O.R."/>
            <person name="Salzberg S."/>
            <person name="Shumway M."/>
            <person name="Koo H."/>
            <person name="Zhao Y."/>
            <person name="Holmes M."/>
            <person name="Miller J."/>
            <person name="Schatz M."/>
            <person name="Pop M."/>
            <person name="Pai G."/>
            <person name="Utterback T."/>
            <person name="Rogers Y.-H."/>
            <person name="Kravitz S."/>
            <person name="Fraser C.M."/>
        </authorList>
    </citation>
    <scope>NUCLEOTIDE SEQUENCE</scope>
    <source>
        <strain evidence="17">Liverpool</strain>
    </source>
</reference>
<dbReference type="GO" id="GO:0016712">
    <property type="term" value="F:oxidoreductase activity, acting on paired donors, with incorporation or reduction of molecular oxygen, reduced flavin or flavoprotein as one donor, and incorporation of one atom of oxygen"/>
    <property type="evidence" value="ECO:0007669"/>
    <property type="project" value="TreeGrafter"/>
</dbReference>
<dbReference type="PROSITE" id="PS00086">
    <property type="entry name" value="CYTOCHROME_P450"/>
    <property type="match status" value="1"/>
</dbReference>
<keyword evidence="16" id="KW-1133">Transmembrane helix</keyword>
<keyword evidence="13 16" id="KW-0472">Membrane</keyword>
<evidence type="ECO:0000256" key="8">
    <source>
        <dbReference type="ARBA" id="ARBA00022824"/>
    </source>
</evidence>
<dbReference type="AlphaFoldDB" id="A0A1S4G283"/>
<evidence type="ECO:0000256" key="10">
    <source>
        <dbReference type="ARBA" id="ARBA00023002"/>
    </source>
</evidence>
<comment type="subcellular location">
    <subcellularLocation>
        <location evidence="4">Endoplasmic reticulum membrane</location>
        <topology evidence="4">Peripheral membrane protein</topology>
    </subcellularLocation>
    <subcellularLocation>
        <location evidence="3">Microsome membrane</location>
        <topology evidence="3">Peripheral membrane protein</topology>
    </subcellularLocation>
</comment>
<evidence type="ECO:0000256" key="5">
    <source>
        <dbReference type="ARBA" id="ARBA00010617"/>
    </source>
</evidence>
<reference evidence="17" key="3">
    <citation type="submission" date="2012-09" db="EMBL/GenBank/DDBJ databases">
        <authorList>
            <consortium name="VectorBase"/>
        </authorList>
    </citation>
    <scope>NUCLEOTIDE SEQUENCE</scope>
    <source>
        <strain evidence="17">Liverpool</strain>
    </source>
</reference>
<dbReference type="InterPro" id="IPR002401">
    <property type="entry name" value="Cyt_P450_E_grp-I"/>
</dbReference>
<dbReference type="HOGENOM" id="CLU_001570_22_0_1"/>
<evidence type="ECO:0000256" key="13">
    <source>
        <dbReference type="ARBA" id="ARBA00023136"/>
    </source>
</evidence>
<proteinExistence type="inferred from homology"/>
<keyword evidence="10 15" id="KW-0560">Oxidoreductase</keyword>
<reference evidence="17" key="2">
    <citation type="journal article" date="2007" name="Science">
        <title>Genome sequence of Aedes aegypti, a major arbovirus vector.</title>
        <authorList>
            <person name="Nene V."/>
            <person name="Wortman J.R."/>
            <person name="Lawson D."/>
            <person name="Haas B."/>
            <person name="Kodira C."/>
            <person name="Tu Z.J."/>
            <person name="Loftus B."/>
            <person name="Xi Z."/>
            <person name="Megy K."/>
            <person name="Grabherr M."/>
            <person name="Ren Q."/>
            <person name="Zdobnov E.M."/>
            <person name="Lobo N.F."/>
            <person name="Campbell K.S."/>
            <person name="Brown S.E."/>
            <person name="Bonaldo M.F."/>
            <person name="Zhu J."/>
            <person name="Sinkins S.P."/>
            <person name="Hogenkamp D.G."/>
            <person name="Amedeo P."/>
            <person name="Arensburger P."/>
            <person name="Atkinson P.W."/>
            <person name="Bidwell S."/>
            <person name="Biedler J."/>
            <person name="Birney E."/>
            <person name="Bruggner R.V."/>
            <person name="Costas J."/>
            <person name="Coy M.R."/>
            <person name="Crabtree J."/>
            <person name="Crawford M."/>
            <person name="Debruyn B."/>
            <person name="Decaprio D."/>
            <person name="Eiglmeier K."/>
            <person name="Eisenstadt E."/>
            <person name="El-Dorry H."/>
            <person name="Gelbart W.M."/>
            <person name="Gomes S.L."/>
            <person name="Hammond M."/>
            <person name="Hannick L.I."/>
            <person name="Hogan J.R."/>
            <person name="Holmes M.H."/>
            <person name="Jaffe D."/>
            <person name="Johnston J.S."/>
            <person name="Kennedy R.C."/>
            <person name="Koo H."/>
            <person name="Kravitz S."/>
            <person name="Kriventseva E.V."/>
            <person name="Kulp D."/>
            <person name="Labutti K."/>
            <person name="Lee E."/>
            <person name="Li S."/>
            <person name="Lovin D.D."/>
            <person name="Mao C."/>
            <person name="Mauceli E."/>
            <person name="Menck C.F."/>
            <person name="Miller J.R."/>
            <person name="Montgomery P."/>
            <person name="Mori A."/>
            <person name="Nascimento A.L."/>
            <person name="Naveira H.F."/>
            <person name="Nusbaum C."/>
            <person name="O'leary S."/>
            <person name="Orvis J."/>
            <person name="Pertea M."/>
            <person name="Quesneville H."/>
            <person name="Reidenbach K.R."/>
            <person name="Rogers Y.H."/>
            <person name="Roth C.W."/>
            <person name="Schneider J.R."/>
            <person name="Schatz M."/>
            <person name="Shumway M."/>
            <person name="Stanke M."/>
            <person name="Stinson E.O."/>
            <person name="Tubio J.M."/>
            <person name="Vanzee J.P."/>
            <person name="Verjovski-Almeida S."/>
            <person name="Werner D."/>
            <person name="White O."/>
            <person name="Wyder S."/>
            <person name="Zeng Q."/>
            <person name="Zhao Q."/>
            <person name="Zhao Y."/>
            <person name="Hill C.A."/>
            <person name="Raikhel A.S."/>
            <person name="Soares M.B."/>
            <person name="Knudson D.L."/>
            <person name="Lee N.H."/>
            <person name="Galagan J."/>
            <person name="Salzberg S.L."/>
            <person name="Paulsen I.T."/>
            <person name="Dimopoulos G."/>
            <person name="Collins F.H."/>
            <person name="Birren B."/>
            <person name="Fraser-Liggett C.M."/>
            <person name="Severson D.W."/>
        </authorList>
    </citation>
    <scope>NUCLEOTIDE SEQUENCE [LARGE SCALE GENOMIC DNA]</scope>
    <source>
        <strain evidence="17">Liverpool</strain>
    </source>
</reference>
<evidence type="ECO:0000313" key="17">
    <source>
        <dbReference type="EMBL" id="EAT33307.1"/>
    </source>
</evidence>
<comment type="cofactor">
    <cofactor evidence="1 14">
        <name>heme</name>
        <dbReference type="ChEBI" id="CHEBI:30413"/>
    </cofactor>
</comment>
<keyword evidence="7 14" id="KW-0479">Metal-binding</keyword>
<keyword evidence="9" id="KW-0492">Microsome</keyword>
<dbReference type="CDD" id="cd20651">
    <property type="entry name" value="CYP15A1-like"/>
    <property type="match status" value="1"/>
</dbReference>
<dbReference type="GO" id="GO:0005506">
    <property type="term" value="F:iron ion binding"/>
    <property type="evidence" value="ECO:0007669"/>
    <property type="project" value="InterPro"/>
</dbReference>
<dbReference type="InterPro" id="IPR001128">
    <property type="entry name" value="Cyt_P450"/>
</dbReference>
<dbReference type="FunFam" id="1.10.630.10:FF:000238">
    <property type="entry name" value="Cytochrome P450 2A6"/>
    <property type="match status" value="1"/>
</dbReference>
<feature type="binding site" description="axial binding residue" evidence="14">
    <location>
        <position position="462"/>
    </location>
    <ligand>
        <name>heme</name>
        <dbReference type="ChEBI" id="CHEBI:30413"/>
    </ligand>
    <ligandPart>
        <name>Fe</name>
        <dbReference type="ChEBI" id="CHEBI:18248"/>
    </ligandPart>
</feature>
<evidence type="ECO:0000256" key="1">
    <source>
        <dbReference type="ARBA" id="ARBA00001971"/>
    </source>
</evidence>
<dbReference type="InterPro" id="IPR036396">
    <property type="entry name" value="Cyt_P450_sf"/>
</dbReference>
<keyword evidence="6 14" id="KW-0349">Heme</keyword>
<dbReference type="InterPro" id="IPR017972">
    <property type="entry name" value="Cyt_P450_CS"/>
</dbReference>
<evidence type="ECO:0000256" key="16">
    <source>
        <dbReference type="SAM" id="Phobius"/>
    </source>
</evidence>
<dbReference type="GO" id="GO:0020037">
    <property type="term" value="F:heme binding"/>
    <property type="evidence" value="ECO:0007669"/>
    <property type="project" value="InterPro"/>
</dbReference>
<dbReference type="KEGG" id="aag:5564381"/>
<name>A0A1S4G283_AEDAE</name>
<dbReference type="OrthoDB" id="1103324at2759"/>
<evidence type="ECO:0000256" key="4">
    <source>
        <dbReference type="ARBA" id="ARBA00004406"/>
    </source>
</evidence>
<dbReference type="GeneID" id="5564381"/>
<dbReference type="Proteomes" id="UP000682892">
    <property type="component" value="Unassembled WGS sequence"/>
</dbReference>
<keyword evidence="16" id="KW-0812">Transmembrane</keyword>
<comment type="function">
    <text evidence="2">May be involved in the metabolism of insect hormones and in the breakdown of synthetic insecticides.</text>
</comment>
<dbReference type="Pfam" id="PF00067">
    <property type="entry name" value="p450"/>
    <property type="match status" value="1"/>
</dbReference>
<evidence type="ECO:0000313" key="18">
    <source>
        <dbReference type="Proteomes" id="UP000682892"/>
    </source>
</evidence>
<dbReference type="PRINTS" id="PR00463">
    <property type="entry name" value="EP450I"/>
</dbReference>
<keyword evidence="8" id="KW-0256">Endoplasmic reticulum</keyword>
<keyword evidence="11 14" id="KW-0408">Iron</keyword>
<evidence type="ECO:0000256" key="7">
    <source>
        <dbReference type="ARBA" id="ARBA00022723"/>
    </source>
</evidence>
<dbReference type="PRINTS" id="PR00385">
    <property type="entry name" value="P450"/>
</dbReference>
<gene>
    <name evidence="17" type="primary">CYP304B2</name>
    <name evidence="17" type="ORF">AaeL_AAEL014412</name>
</gene>
<feature type="transmembrane region" description="Helical" evidence="16">
    <location>
        <begin position="39"/>
        <end position="56"/>
    </location>
</feature>
<evidence type="ECO:0000256" key="9">
    <source>
        <dbReference type="ARBA" id="ARBA00022848"/>
    </source>
</evidence>
<dbReference type="GO" id="GO:0008395">
    <property type="term" value="F:steroid hydroxylase activity"/>
    <property type="evidence" value="ECO:0007669"/>
    <property type="project" value="TreeGrafter"/>
</dbReference>